<name>A0A9N8Z5F0_9GLOM</name>
<keyword evidence="3" id="KW-1185">Reference proteome</keyword>
<evidence type="ECO:0000256" key="1">
    <source>
        <dbReference type="SAM" id="MobiDB-lite"/>
    </source>
</evidence>
<dbReference type="Proteomes" id="UP000789405">
    <property type="component" value="Unassembled WGS sequence"/>
</dbReference>
<accession>A0A9N8Z5F0</accession>
<evidence type="ECO:0000313" key="3">
    <source>
        <dbReference type="Proteomes" id="UP000789405"/>
    </source>
</evidence>
<proteinExistence type="predicted"/>
<feature type="compositionally biased region" description="Basic and acidic residues" evidence="1">
    <location>
        <begin position="95"/>
        <end position="110"/>
    </location>
</feature>
<feature type="compositionally biased region" description="Polar residues" evidence="1">
    <location>
        <begin position="146"/>
        <end position="155"/>
    </location>
</feature>
<comment type="caution">
    <text evidence="2">The sequence shown here is derived from an EMBL/GenBank/DDBJ whole genome shotgun (WGS) entry which is preliminary data.</text>
</comment>
<reference evidence="2" key="1">
    <citation type="submission" date="2021-06" db="EMBL/GenBank/DDBJ databases">
        <authorList>
            <person name="Kallberg Y."/>
            <person name="Tangrot J."/>
            <person name="Rosling A."/>
        </authorList>
    </citation>
    <scope>NUCLEOTIDE SEQUENCE</scope>
    <source>
        <strain evidence="2">MA453B</strain>
    </source>
</reference>
<feature type="region of interest" description="Disordered" evidence="1">
    <location>
        <begin position="140"/>
        <end position="161"/>
    </location>
</feature>
<dbReference type="AlphaFoldDB" id="A0A9N8Z5F0"/>
<protein>
    <submittedName>
        <fullName evidence="2">24168_t:CDS:1</fullName>
    </submittedName>
</protein>
<sequence>MRILDFNVLSIHIEIEVFKFPSPCVEDHKQLRIDFKFFTSEENMIKIPRSDACLGMKENLMSLKELVSKKSDDESAFNDDNIINIFKKKFNKVDQESKSNKVDQESKSNEVDQESTNNIVYKTANNNNLEMLVGSTERTERVLSLDTESSTSQGQGYPINI</sequence>
<gene>
    <name evidence="2" type="ORF">DERYTH_LOCUS1624</name>
</gene>
<evidence type="ECO:0000313" key="2">
    <source>
        <dbReference type="EMBL" id="CAG8474633.1"/>
    </source>
</evidence>
<feature type="region of interest" description="Disordered" evidence="1">
    <location>
        <begin position="95"/>
        <end position="116"/>
    </location>
</feature>
<organism evidence="2 3">
    <name type="scientific">Dentiscutata erythropus</name>
    <dbReference type="NCBI Taxonomy" id="1348616"/>
    <lineage>
        <taxon>Eukaryota</taxon>
        <taxon>Fungi</taxon>
        <taxon>Fungi incertae sedis</taxon>
        <taxon>Mucoromycota</taxon>
        <taxon>Glomeromycotina</taxon>
        <taxon>Glomeromycetes</taxon>
        <taxon>Diversisporales</taxon>
        <taxon>Gigasporaceae</taxon>
        <taxon>Dentiscutata</taxon>
    </lineage>
</organism>
<dbReference type="EMBL" id="CAJVPY010000466">
    <property type="protein sequence ID" value="CAG8474633.1"/>
    <property type="molecule type" value="Genomic_DNA"/>
</dbReference>